<organism evidence="1">
    <name type="scientific">mine drainage metagenome</name>
    <dbReference type="NCBI Taxonomy" id="410659"/>
    <lineage>
        <taxon>unclassified sequences</taxon>
        <taxon>metagenomes</taxon>
        <taxon>ecological metagenomes</taxon>
    </lineage>
</organism>
<sequence>MKEVRFAFHKVAVTAKRPRAMLDTLESLGVDVAILWSLCRETFSFTVHEVAAAGVAILTRPDSGNIAAFTEDGGHGRVLTGEDELFRLFETGEVLALSRAARQPAHFDLAYSALTIDLLEGA</sequence>
<comment type="caution">
    <text evidence="1">The sequence shown here is derived from an EMBL/GenBank/DDBJ whole genome shotgun (WGS) entry which is preliminary data.</text>
</comment>
<protein>
    <submittedName>
        <fullName evidence="1">Uncharacterized protein</fullName>
    </submittedName>
</protein>
<gene>
    <name evidence="1" type="ORF">GALL_554290</name>
</gene>
<name>A0A1J5PCS9_9ZZZZ</name>
<proteinExistence type="predicted"/>
<dbReference type="AlphaFoldDB" id="A0A1J5PCS9"/>
<evidence type="ECO:0000313" key="1">
    <source>
        <dbReference type="EMBL" id="OIQ63035.1"/>
    </source>
</evidence>
<accession>A0A1J5PCS9</accession>
<dbReference type="EMBL" id="MLJW01009368">
    <property type="protein sequence ID" value="OIQ63035.1"/>
    <property type="molecule type" value="Genomic_DNA"/>
</dbReference>
<reference evidence="1" key="1">
    <citation type="submission" date="2016-10" db="EMBL/GenBank/DDBJ databases">
        <title>Sequence of Gallionella enrichment culture.</title>
        <authorList>
            <person name="Poehlein A."/>
            <person name="Muehling M."/>
            <person name="Daniel R."/>
        </authorList>
    </citation>
    <scope>NUCLEOTIDE SEQUENCE</scope>
</reference>